<reference evidence="1" key="1">
    <citation type="submission" date="2020-09" db="EMBL/GenBank/DDBJ databases">
        <title>Rhizobia associated with sainfoin plants.</title>
        <authorList>
            <person name="Asharfi S."/>
            <person name="Kuzmanovic N."/>
            <person name="Bunk B."/>
            <person name="Sproeer C."/>
            <person name="Becker M."/>
            <person name="Thuenen T."/>
        </authorList>
    </citation>
    <scope>NUCLEOTIDE SEQUENCE</scope>
    <source>
        <strain evidence="1">OM4</strain>
    </source>
</reference>
<dbReference type="EMBL" id="CP062229">
    <property type="protein sequence ID" value="UVC14846.1"/>
    <property type="molecule type" value="Genomic_DNA"/>
</dbReference>
<evidence type="ECO:0000313" key="2">
    <source>
        <dbReference type="Proteomes" id="UP001058098"/>
    </source>
</evidence>
<protein>
    <submittedName>
        <fullName evidence="1">Uncharacterized protein</fullName>
    </submittedName>
</protein>
<sequence length="77" mass="8671">MACEFLCPGRLRRFPAQPINDLKDFFRFGGTFNKFSPKVYPALKASFVNLSGRSPRRWVVIDLGVSQVRSGNGFSKS</sequence>
<proteinExistence type="predicted"/>
<name>A0ABY5QVV9_9HYPH</name>
<organism evidence="1 2">
    <name type="scientific">Mesorhizobium onobrychidis</name>
    <dbReference type="NCBI Taxonomy" id="2775404"/>
    <lineage>
        <taxon>Bacteria</taxon>
        <taxon>Pseudomonadati</taxon>
        <taxon>Pseudomonadota</taxon>
        <taxon>Alphaproteobacteria</taxon>
        <taxon>Hyphomicrobiales</taxon>
        <taxon>Phyllobacteriaceae</taxon>
        <taxon>Mesorhizobium</taxon>
    </lineage>
</organism>
<dbReference type="RefSeq" id="WP_258119307.1">
    <property type="nucleotide sequence ID" value="NZ_CP062229.1"/>
</dbReference>
<dbReference type="Proteomes" id="UP001058098">
    <property type="component" value="Chromosome"/>
</dbReference>
<keyword evidence="2" id="KW-1185">Reference proteome</keyword>
<accession>A0ABY5QVV9</accession>
<evidence type="ECO:0000313" key="1">
    <source>
        <dbReference type="EMBL" id="UVC14846.1"/>
    </source>
</evidence>
<gene>
    <name evidence="1" type="ORF">IHQ72_30270</name>
</gene>